<feature type="compositionally biased region" description="Basic residues" evidence="1">
    <location>
        <begin position="493"/>
        <end position="506"/>
    </location>
</feature>
<proteinExistence type="predicted"/>
<dbReference type="Pfam" id="PF03031">
    <property type="entry name" value="NIF"/>
    <property type="match status" value="1"/>
</dbReference>
<feature type="region of interest" description="Disordered" evidence="1">
    <location>
        <begin position="1"/>
        <end position="48"/>
    </location>
</feature>
<feature type="compositionally biased region" description="Basic residues" evidence="1">
    <location>
        <begin position="93"/>
        <end position="106"/>
    </location>
</feature>
<feature type="compositionally biased region" description="Basic residues" evidence="1">
    <location>
        <begin position="173"/>
        <end position="186"/>
    </location>
</feature>
<dbReference type="FunFam" id="3.40.50.1000:FF:000257">
    <property type="entry name" value="Haloacid dehalogenase-like hydrolase (HAD) superfamily protein"/>
    <property type="match status" value="1"/>
</dbReference>
<feature type="compositionally biased region" description="Basic and acidic residues" evidence="1">
    <location>
        <begin position="628"/>
        <end position="647"/>
    </location>
</feature>
<dbReference type="AlphaFoldDB" id="A0A5N5N3H6"/>
<comment type="caution">
    <text evidence="3">The sequence shown here is derived from an EMBL/GenBank/DDBJ whole genome shotgun (WGS) entry which is preliminary data.</text>
</comment>
<dbReference type="InterPro" id="IPR004274">
    <property type="entry name" value="FCP1_dom"/>
</dbReference>
<feature type="region of interest" description="Disordered" evidence="1">
    <location>
        <begin position="255"/>
        <end position="282"/>
    </location>
</feature>
<feature type="region of interest" description="Disordered" evidence="1">
    <location>
        <begin position="93"/>
        <end position="116"/>
    </location>
</feature>
<dbReference type="SUPFAM" id="SSF56784">
    <property type="entry name" value="HAD-like"/>
    <property type="match status" value="1"/>
</dbReference>
<accession>A0A5N5N3H6</accession>
<feature type="compositionally biased region" description="Polar residues" evidence="1">
    <location>
        <begin position="664"/>
        <end position="675"/>
    </location>
</feature>
<keyword evidence="4" id="KW-1185">Reference proteome</keyword>
<reference evidence="4" key="1">
    <citation type="journal article" date="2019" name="Gigascience">
        <title>De novo genome assembly of the endangered Acer yangbiense, a plant species with extremely small populations endemic to Yunnan Province, China.</title>
        <authorList>
            <person name="Yang J."/>
            <person name="Wariss H.M."/>
            <person name="Tao L."/>
            <person name="Zhang R."/>
            <person name="Yun Q."/>
            <person name="Hollingsworth P."/>
            <person name="Dao Z."/>
            <person name="Luo G."/>
            <person name="Guo H."/>
            <person name="Ma Y."/>
            <person name="Sun W."/>
        </authorList>
    </citation>
    <scope>NUCLEOTIDE SEQUENCE [LARGE SCALE GENOMIC DNA]</scope>
    <source>
        <strain evidence="4">cv. br00</strain>
    </source>
</reference>
<dbReference type="EMBL" id="VDCV01000004">
    <property type="protein sequence ID" value="KAB5561011.1"/>
    <property type="molecule type" value="Genomic_DNA"/>
</dbReference>
<feature type="compositionally biased region" description="Basic and acidic residues" evidence="1">
    <location>
        <begin position="507"/>
        <end position="519"/>
    </location>
</feature>
<dbReference type="InterPro" id="IPR050365">
    <property type="entry name" value="TIM50"/>
</dbReference>
<feature type="compositionally biased region" description="Basic and acidic residues" evidence="1">
    <location>
        <begin position="347"/>
        <end position="359"/>
    </location>
</feature>
<feature type="compositionally biased region" description="Basic residues" evidence="1">
    <location>
        <begin position="414"/>
        <end position="426"/>
    </location>
</feature>
<feature type="region of interest" description="Disordered" evidence="1">
    <location>
        <begin position="628"/>
        <end position="675"/>
    </location>
</feature>
<feature type="compositionally biased region" description="Basic and acidic residues" evidence="1">
    <location>
        <begin position="267"/>
        <end position="279"/>
    </location>
</feature>
<feature type="region of interest" description="Disordered" evidence="1">
    <location>
        <begin position="318"/>
        <end position="362"/>
    </location>
</feature>
<feature type="region of interest" description="Disordered" evidence="1">
    <location>
        <begin position="487"/>
        <end position="525"/>
    </location>
</feature>
<protein>
    <recommendedName>
        <fullName evidence="2">FCP1 homology domain-containing protein</fullName>
    </recommendedName>
</protein>
<feature type="compositionally biased region" description="Polar residues" evidence="1">
    <location>
        <begin position="64"/>
        <end position="75"/>
    </location>
</feature>
<organism evidence="3 4">
    <name type="scientific">Salix brachista</name>
    <dbReference type="NCBI Taxonomy" id="2182728"/>
    <lineage>
        <taxon>Eukaryota</taxon>
        <taxon>Viridiplantae</taxon>
        <taxon>Streptophyta</taxon>
        <taxon>Embryophyta</taxon>
        <taxon>Tracheophyta</taxon>
        <taxon>Spermatophyta</taxon>
        <taxon>Magnoliopsida</taxon>
        <taxon>eudicotyledons</taxon>
        <taxon>Gunneridae</taxon>
        <taxon>Pentapetalae</taxon>
        <taxon>rosids</taxon>
        <taxon>fabids</taxon>
        <taxon>Malpighiales</taxon>
        <taxon>Salicaceae</taxon>
        <taxon>Saliceae</taxon>
        <taxon>Salix</taxon>
    </lineage>
</organism>
<evidence type="ECO:0000256" key="1">
    <source>
        <dbReference type="SAM" id="MobiDB-lite"/>
    </source>
</evidence>
<dbReference type="InterPro" id="IPR036412">
    <property type="entry name" value="HAD-like_sf"/>
</dbReference>
<dbReference type="Gene3D" id="3.40.50.1000">
    <property type="entry name" value="HAD superfamily/HAD-like"/>
    <property type="match status" value="1"/>
</dbReference>
<feature type="compositionally biased region" description="Basic and acidic residues" evidence="1">
    <location>
        <begin position="318"/>
        <end position="328"/>
    </location>
</feature>
<evidence type="ECO:0000313" key="3">
    <source>
        <dbReference type="EMBL" id="KAB5561011.1"/>
    </source>
</evidence>
<dbReference type="PANTHER" id="PTHR12210">
    <property type="entry name" value="DULLARD PROTEIN PHOSPHATASE"/>
    <property type="match status" value="1"/>
</dbReference>
<name>A0A5N5N3H6_9ROSI</name>
<dbReference type="InterPro" id="IPR023214">
    <property type="entry name" value="HAD_sf"/>
</dbReference>
<dbReference type="Proteomes" id="UP000326939">
    <property type="component" value="Chromosome 4"/>
</dbReference>
<sequence>MDMTMETPEVLTSRKRKLRERNASRNNQQDSDPAHKQAEGGDLTSTCNLNNVSTVYLSDESNREASLSSDNSETKLVNKGMETVNEALEVPSLRKRKARKRIKRKNNQHDSDPAYKQAEDSGMLSTCNLNNVSTVCLSDERNREAVFLSDNSETKLVNKDMETVKEALEVPSLRKRKARKRSKRKNKQQDSDPAHKQAEESGMLSTCNLNNVSTVCLSDGSNKEAVFLSDNGETKLVNVGIETVKEALEVPFLRKRKARKRSKRKNKQQDSDPAHKQAEESGMLSTCNLNNVSTVCLSDGSNKEAVFLSDNGETKHVNEGMETVKEALEVPSLRKRKARKKSKRKNKQQDSDPAHKQAEESGMLSTCNLNNVSTVCLSDGRNREVALLLDSGKTKLVNEGMGTTKEAPEVPSLQKRKARRRNKRKNNQQDSDPAQKQAEESGMLSTCNLNNVSSTCLSDESNREAVFLSDNGETKLVNEGMETVKEALEVPSLRKRKARKKSKRKNKQQDSDPAHKQAEESGMLSTSNLNNVPIVCLSDERNKEVALLLDSGKTKLVNEGMGTTKEAPEVPSLQERKARRRNKRRNNQQDSDPAHKQVEEGGMLSTYNLNSMSTVCLSDETDREVFLSDKGETELVNKGPETTKEASEVPSLQNTKARRRNRRGNSSQDNETSSVSHAICGKENVPLESLSCLLEITPIPVRKKLLILDINGVLVDIVSSPPKGHIADIKIAKRAIFRRPFCFDFLNFCFERFEVGIWSSRTRKNVDSVVEFAMGDMQKKLLFCWDLSKCTATQFCTLENRHKPLVFKELRRIWEKDDSELPWEKGDYSESNTMLLDDSPYKALLNPAHTAIFPYPYQFQNRNDNSLGAGGDIRVYLEELAAADNVQDFVKHHPFGQRAISQGSPNWGFFLKVIRSVCPEKVTG</sequence>
<feature type="compositionally biased region" description="Basic residues" evidence="1">
    <location>
        <begin position="255"/>
        <end position="266"/>
    </location>
</feature>
<dbReference type="PROSITE" id="PS50969">
    <property type="entry name" value="FCP1"/>
    <property type="match status" value="1"/>
</dbReference>
<feature type="region of interest" description="Disordered" evidence="1">
    <location>
        <begin position="59"/>
        <end position="78"/>
    </location>
</feature>
<feature type="compositionally biased region" description="Basic residues" evidence="1">
    <location>
        <begin position="577"/>
        <end position="586"/>
    </location>
</feature>
<feature type="compositionally biased region" description="Basic residues" evidence="1">
    <location>
        <begin position="333"/>
        <end position="346"/>
    </location>
</feature>
<feature type="compositionally biased region" description="Basic and acidic residues" evidence="1">
    <location>
        <begin position="187"/>
        <end position="199"/>
    </location>
</feature>
<gene>
    <name evidence="3" type="ORF">DKX38_005968</name>
</gene>
<evidence type="ECO:0000259" key="2">
    <source>
        <dbReference type="PROSITE" id="PS50969"/>
    </source>
</evidence>
<feature type="region of interest" description="Disordered" evidence="1">
    <location>
        <begin position="398"/>
        <end position="443"/>
    </location>
</feature>
<feature type="region of interest" description="Disordered" evidence="1">
    <location>
        <begin position="558"/>
        <end position="602"/>
    </location>
</feature>
<feature type="compositionally biased region" description="Basic and acidic residues" evidence="1">
    <location>
        <begin position="107"/>
        <end position="116"/>
    </location>
</feature>
<evidence type="ECO:0000313" key="4">
    <source>
        <dbReference type="Proteomes" id="UP000326939"/>
    </source>
</evidence>
<dbReference type="SMART" id="SM00577">
    <property type="entry name" value="CPDc"/>
    <property type="match status" value="1"/>
</dbReference>
<feature type="domain" description="FCP1 homology" evidence="2">
    <location>
        <begin position="699"/>
        <end position="880"/>
    </location>
</feature>
<feature type="region of interest" description="Disordered" evidence="1">
    <location>
        <begin position="167"/>
        <end position="202"/>
    </location>
</feature>